<comment type="caution">
    <text evidence="2">The sequence shown here is derived from an EMBL/GenBank/DDBJ whole genome shotgun (WGS) entry which is preliminary data.</text>
</comment>
<dbReference type="RefSeq" id="WP_386193899.1">
    <property type="nucleotide sequence ID" value="NZ_JBHSBC010000032.1"/>
</dbReference>
<protein>
    <submittedName>
        <fullName evidence="2">TIGR03986 family CRISPR-associated RAMP protein</fullName>
    </submittedName>
</protein>
<accession>A0ABV8F6G1</accession>
<feature type="compositionally biased region" description="Basic and acidic residues" evidence="1">
    <location>
        <begin position="485"/>
        <end position="521"/>
    </location>
</feature>
<dbReference type="InterPro" id="IPR023825">
    <property type="entry name" value="CRISPR-assoc_RAMP_BGP1436"/>
</dbReference>
<evidence type="ECO:0000256" key="1">
    <source>
        <dbReference type="SAM" id="MobiDB-lite"/>
    </source>
</evidence>
<evidence type="ECO:0000313" key="2">
    <source>
        <dbReference type="EMBL" id="MFC3984253.1"/>
    </source>
</evidence>
<organism evidence="2 3">
    <name type="scientific">Streptosporangium jomthongense</name>
    <dbReference type="NCBI Taxonomy" id="1193683"/>
    <lineage>
        <taxon>Bacteria</taxon>
        <taxon>Bacillati</taxon>
        <taxon>Actinomycetota</taxon>
        <taxon>Actinomycetes</taxon>
        <taxon>Streptosporangiales</taxon>
        <taxon>Streptosporangiaceae</taxon>
        <taxon>Streptosporangium</taxon>
    </lineage>
</organism>
<reference evidence="3" key="1">
    <citation type="journal article" date="2019" name="Int. J. Syst. Evol. Microbiol.">
        <title>The Global Catalogue of Microorganisms (GCM) 10K type strain sequencing project: providing services to taxonomists for standard genome sequencing and annotation.</title>
        <authorList>
            <consortium name="The Broad Institute Genomics Platform"/>
            <consortium name="The Broad Institute Genome Sequencing Center for Infectious Disease"/>
            <person name="Wu L."/>
            <person name="Ma J."/>
        </authorList>
    </citation>
    <scope>NUCLEOTIDE SEQUENCE [LARGE SCALE GENOMIC DNA]</scope>
    <source>
        <strain evidence="3">TBRC 7912</strain>
    </source>
</reference>
<keyword evidence="3" id="KW-1185">Reference proteome</keyword>
<name>A0ABV8F6G1_9ACTN</name>
<feature type="region of interest" description="Disordered" evidence="1">
    <location>
        <begin position="469"/>
        <end position="525"/>
    </location>
</feature>
<dbReference type="EMBL" id="JBHSBC010000032">
    <property type="protein sequence ID" value="MFC3984253.1"/>
    <property type="molecule type" value="Genomic_DNA"/>
</dbReference>
<feature type="compositionally biased region" description="Pro residues" evidence="1">
    <location>
        <begin position="659"/>
        <end position="669"/>
    </location>
</feature>
<gene>
    <name evidence="2" type="ORF">ACFOYY_29240</name>
</gene>
<sequence>MTTGEEGFLNPYTFIPAFPRDALPDAFGDAPPPSRDRLRAGCLTGRIAVTLTVETPLLLLDTTRAVPASTGEKDHRVYPVRLRDGRPHLPATTVKGMLRAAYEAVTNSRFGVFEDHDTPFGFRREAGYALGMVPVYVAGEGTLFRLRSALFEMYDKESGENLYPDGDLHAPVHMERLRAVIKKTKNGEKVVDFAPADSSVTLTAERGEKVVSGIAYITGPNVERKRYERFLYLPPGDKPSPLPLAREWKALAENWESLIRNYRAAHDDDELRRRRTPDGLPAGPDRRVGDGPGRLAWSPHLHDENHLRLRRSAICYARLVDGGVDRLYPVLIPRDLYPVAPAELLGEGLAPAPSYERLSPADRVFGWVAPKGAGVRPSAYRGRLRVGPVTCEGTAAETVDRFEGDGLPLAILSRPKPQQGRFYLAESRQRPQRPIKDGTPKEELYAQGRGLRGRKVYWHHAGLDAGKHWRIPGAEDPAQAPAGGRHREYARSWKAPDDSGRLTRDRRRHETVPGAEQRDSQNRSINGWVRPGTVFRFTVEVRDLDEHELGALAWLLGLPEGHFHRLGFGRPLGFGSVRLAVDPTGTELHTGAEYAAYYRTLTGGLPATDGVKVLDEARRVFEKEAAASPALSTIRDAMLTVSRGDPALPVHYPRTRPDGFPPGVPAPPDPRGRNFEWFTVNEQDEKSPRIRTKRSLPGLDATTPPLRIYPKKALPEETIRKGANGPRRKGGNKR</sequence>
<feature type="region of interest" description="Disordered" evidence="1">
    <location>
        <begin position="269"/>
        <end position="294"/>
    </location>
</feature>
<evidence type="ECO:0000313" key="3">
    <source>
        <dbReference type="Proteomes" id="UP001595698"/>
    </source>
</evidence>
<feature type="region of interest" description="Disordered" evidence="1">
    <location>
        <begin position="654"/>
        <end position="734"/>
    </location>
</feature>
<dbReference type="Proteomes" id="UP001595698">
    <property type="component" value="Unassembled WGS sequence"/>
</dbReference>
<proteinExistence type="predicted"/>
<dbReference type="NCBIfam" id="TIGR03986">
    <property type="entry name" value="TIGR03986 family CRISPR-associated RAMP protein"/>
    <property type="match status" value="1"/>
</dbReference>